<keyword evidence="1" id="KW-0732">Signal</keyword>
<keyword evidence="3" id="KW-1185">Reference proteome</keyword>
<reference evidence="2 3" key="1">
    <citation type="journal article" date="2018" name="Front. Plant Sci.">
        <title>Red Clover (Trifolium pratense) and Zigzag Clover (T. medium) - A Picture of Genomic Similarities and Differences.</title>
        <authorList>
            <person name="Dluhosova J."/>
            <person name="Istvanek J."/>
            <person name="Nedelnik J."/>
            <person name="Repkova J."/>
        </authorList>
    </citation>
    <scope>NUCLEOTIDE SEQUENCE [LARGE SCALE GENOMIC DNA]</scope>
    <source>
        <strain evidence="3">cv. 10/8</strain>
        <tissue evidence="2">Leaf</tissue>
    </source>
</reference>
<evidence type="ECO:0000313" key="3">
    <source>
        <dbReference type="Proteomes" id="UP000265520"/>
    </source>
</evidence>
<evidence type="ECO:0000256" key="1">
    <source>
        <dbReference type="SAM" id="SignalP"/>
    </source>
</evidence>
<organism evidence="2 3">
    <name type="scientific">Trifolium medium</name>
    <dbReference type="NCBI Taxonomy" id="97028"/>
    <lineage>
        <taxon>Eukaryota</taxon>
        <taxon>Viridiplantae</taxon>
        <taxon>Streptophyta</taxon>
        <taxon>Embryophyta</taxon>
        <taxon>Tracheophyta</taxon>
        <taxon>Spermatophyta</taxon>
        <taxon>Magnoliopsida</taxon>
        <taxon>eudicotyledons</taxon>
        <taxon>Gunneridae</taxon>
        <taxon>Pentapetalae</taxon>
        <taxon>rosids</taxon>
        <taxon>fabids</taxon>
        <taxon>Fabales</taxon>
        <taxon>Fabaceae</taxon>
        <taxon>Papilionoideae</taxon>
        <taxon>50 kb inversion clade</taxon>
        <taxon>NPAAA clade</taxon>
        <taxon>Hologalegina</taxon>
        <taxon>IRL clade</taxon>
        <taxon>Trifolieae</taxon>
        <taxon>Trifolium</taxon>
    </lineage>
</organism>
<dbReference type="EMBL" id="LXQA010140469">
    <property type="protein sequence ID" value="MCI24255.1"/>
    <property type="molecule type" value="Genomic_DNA"/>
</dbReference>
<name>A0A392QLU0_9FABA</name>
<dbReference type="AlphaFoldDB" id="A0A392QLU0"/>
<proteinExistence type="predicted"/>
<evidence type="ECO:0000313" key="2">
    <source>
        <dbReference type="EMBL" id="MCI24255.1"/>
    </source>
</evidence>
<sequence length="61" mass="6564">KSGFTLFLACRVGVVAQGAVCRKFGCELLDSARRAVCLAQCAVRLYICIFVHSSAAIGERK</sequence>
<feature type="chain" id="PRO_5017451179" evidence="1">
    <location>
        <begin position="17"/>
        <end position="61"/>
    </location>
</feature>
<protein>
    <submittedName>
        <fullName evidence="2">Uncharacterized protein</fullName>
    </submittedName>
</protein>
<dbReference type="Proteomes" id="UP000265520">
    <property type="component" value="Unassembled WGS sequence"/>
</dbReference>
<feature type="non-terminal residue" evidence="2">
    <location>
        <position position="1"/>
    </location>
</feature>
<accession>A0A392QLU0</accession>
<comment type="caution">
    <text evidence="2">The sequence shown here is derived from an EMBL/GenBank/DDBJ whole genome shotgun (WGS) entry which is preliminary data.</text>
</comment>
<feature type="signal peptide" evidence="1">
    <location>
        <begin position="1"/>
        <end position="16"/>
    </location>
</feature>